<evidence type="ECO:0000313" key="1">
    <source>
        <dbReference type="EMBL" id="KAI0045752.1"/>
    </source>
</evidence>
<dbReference type="EMBL" id="MU275943">
    <property type="protein sequence ID" value="KAI0045752.1"/>
    <property type="molecule type" value="Genomic_DNA"/>
</dbReference>
<keyword evidence="2" id="KW-1185">Reference proteome</keyword>
<accession>A0ACB8RPG3</accession>
<gene>
    <name evidence="1" type="ORF">FA95DRAFT_1583296</name>
</gene>
<reference evidence="1" key="2">
    <citation type="journal article" date="2022" name="New Phytol.">
        <title>Evolutionary transition to the ectomycorrhizal habit in the genomes of a hyperdiverse lineage of mushroom-forming fungi.</title>
        <authorList>
            <person name="Looney B."/>
            <person name="Miyauchi S."/>
            <person name="Morin E."/>
            <person name="Drula E."/>
            <person name="Courty P.E."/>
            <person name="Kohler A."/>
            <person name="Kuo A."/>
            <person name="LaButti K."/>
            <person name="Pangilinan J."/>
            <person name="Lipzen A."/>
            <person name="Riley R."/>
            <person name="Andreopoulos W."/>
            <person name="He G."/>
            <person name="Johnson J."/>
            <person name="Nolan M."/>
            <person name="Tritt A."/>
            <person name="Barry K.W."/>
            <person name="Grigoriev I.V."/>
            <person name="Nagy L.G."/>
            <person name="Hibbett D."/>
            <person name="Henrissat B."/>
            <person name="Matheny P.B."/>
            <person name="Labbe J."/>
            <person name="Martin F.M."/>
        </authorList>
    </citation>
    <scope>NUCLEOTIDE SEQUENCE</scope>
    <source>
        <strain evidence="1">FP105234-sp</strain>
    </source>
</reference>
<dbReference type="Proteomes" id="UP000814033">
    <property type="component" value="Unassembled WGS sequence"/>
</dbReference>
<evidence type="ECO:0000313" key="2">
    <source>
        <dbReference type="Proteomes" id="UP000814033"/>
    </source>
</evidence>
<name>A0ACB8RPG3_9AGAM</name>
<proteinExistence type="predicted"/>
<protein>
    <submittedName>
        <fullName evidence="1">Glutamyl-tRNA synthetase</fullName>
    </submittedName>
</protein>
<comment type="caution">
    <text evidence="1">The sequence shown here is derived from an EMBL/GenBank/DDBJ whole genome shotgun (WGS) entry which is preliminary data.</text>
</comment>
<organism evidence="1 2">
    <name type="scientific">Auriscalpium vulgare</name>
    <dbReference type="NCBI Taxonomy" id="40419"/>
    <lineage>
        <taxon>Eukaryota</taxon>
        <taxon>Fungi</taxon>
        <taxon>Dikarya</taxon>
        <taxon>Basidiomycota</taxon>
        <taxon>Agaricomycotina</taxon>
        <taxon>Agaricomycetes</taxon>
        <taxon>Russulales</taxon>
        <taxon>Auriscalpiaceae</taxon>
        <taxon>Auriscalpium</taxon>
    </lineage>
</organism>
<sequence length="540" mass="59741">MTALLRFAPSPTGPLHLGGLRTALFNHVMAKKLGGKWILRIEDTDQSRTVPGSLEEIQEGLAWAGLDYDYGPNRPGPHGPYFQSQRLDLYHSYAHKLVESGHAYRCFCTPDRLAETRERLARAGLNSTYDKACLTLTEEEVARRVKAGEKNIVRLNVRVSPCKALDPKDVLPDLIFGGVRDAHASLPTDPVLLKTDLFPTYHLANVVDDHEMGVTHVLRGEEWLPSLPLHRDLYASLGLTPPRFAHLPLLLNPDGSKMSKRNGDVRVKDFSERGWEPEALLNWLALAGWGVSTPPPSESEKPRRGHGNPHSRDASPLHEPRNNAPDSTTVMTLPEIIDNFDLSVLTHRRTVVDSTKLLNLNKAHIWRTSSTDAGLTSLAERVRPLILEAFPKAKSKYTGVDYLKQVIVVLRGRLATLSDLPSAAPYFFVDLLRDDAESRDMLTGISHAERQDVLTRVDSVLTDDAAATAGWTAALHARGVEGRAAMTVVRHALSGMKSGPSLPEIFDVLGKERALQRVDAALEEVKFLRTTGKGRREESS</sequence>
<reference evidence="1" key="1">
    <citation type="submission" date="2021-02" db="EMBL/GenBank/DDBJ databases">
        <authorList>
            <consortium name="DOE Joint Genome Institute"/>
            <person name="Ahrendt S."/>
            <person name="Looney B.P."/>
            <person name="Miyauchi S."/>
            <person name="Morin E."/>
            <person name="Drula E."/>
            <person name="Courty P.E."/>
            <person name="Chicoki N."/>
            <person name="Fauchery L."/>
            <person name="Kohler A."/>
            <person name="Kuo A."/>
            <person name="Labutti K."/>
            <person name="Pangilinan J."/>
            <person name="Lipzen A."/>
            <person name="Riley R."/>
            <person name="Andreopoulos W."/>
            <person name="He G."/>
            <person name="Johnson J."/>
            <person name="Barry K.W."/>
            <person name="Grigoriev I.V."/>
            <person name="Nagy L."/>
            <person name="Hibbett D."/>
            <person name="Henrissat B."/>
            <person name="Matheny P.B."/>
            <person name="Labbe J."/>
            <person name="Martin F."/>
        </authorList>
    </citation>
    <scope>NUCLEOTIDE SEQUENCE</scope>
    <source>
        <strain evidence="1">FP105234-sp</strain>
    </source>
</reference>